<keyword evidence="1" id="KW-0812">Transmembrane</keyword>
<feature type="transmembrane region" description="Helical" evidence="1">
    <location>
        <begin position="171"/>
        <end position="193"/>
    </location>
</feature>
<gene>
    <name evidence="2" type="ORF">JR316_007654</name>
</gene>
<feature type="transmembrane region" description="Helical" evidence="1">
    <location>
        <begin position="131"/>
        <end position="151"/>
    </location>
</feature>
<accession>A0A8H7XTJ3</accession>
<feature type="transmembrane region" description="Helical" evidence="1">
    <location>
        <begin position="101"/>
        <end position="119"/>
    </location>
</feature>
<proteinExistence type="predicted"/>
<feature type="transmembrane region" description="Helical" evidence="1">
    <location>
        <begin position="213"/>
        <end position="229"/>
    </location>
</feature>
<organism evidence="2">
    <name type="scientific">Psilocybe cubensis</name>
    <name type="common">Psychedelic mushroom</name>
    <name type="synonym">Stropharia cubensis</name>
    <dbReference type="NCBI Taxonomy" id="181762"/>
    <lineage>
        <taxon>Eukaryota</taxon>
        <taxon>Fungi</taxon>
        <taxon>Dikarya</taxon>
        <taxon>Basidiomycota</taxon>
        <taxon>Agaricomycotina</taxon>
        <taxon>Agaricomycetes</taxon>
        <taxon>Agaricomycetidae</taxon>
        <taxon>Agaricales</taxon>
        <taxon>Agaricineae</taxon>
        <taxon>Strophariaceae</taxon>
        <taxon>Psilocybe</taxon>
    </lineage>
</organism>
<keyword evidence="1" id="KW-0472">Membrane</keyword>
<feature type="transmembrane region" description="Helical" evidence="1">
    <location>
        <begin position="30"/>
        <end position="50"/>
    </location>
</feature>
<dbReference type="AlphaFoldDB" id="A0A8H7XTJ3"/>
<evidence type="ECO:0000256" key="1">
    <source>
        <dbReference type="SAM" id="Phobius"/>
    </source>
</evidence>
<evidence type="ECO:0000313" key="2">
    <source>
        <dbReference type="EMBL" id="KAG5167306.1"/>
    </source>
</evidence>
<feature type="transmembrane region" description="Helical" evidence="1">
    <location>
        <begin position="62"/>
        <end position="81"/>
    </location>
</feature>
<feature type="transmembrane region" description="Helical" evidence="1">
    <location>
        <begin position="235"/>
        <end position="257"/>
    </location>
</feature>
<sequence length="338" mass="37460">MSFNTSQPDIINPDTPSAFLTPEAAYQTNFSLYVLSGSLAVLCWDVVDNITNDYRLLFKHRLSLTTAVYFISRVATLAYGLSATIFETAPTSASCRVFDQTTNALIPVNYSSSTLLFFFRVRAIYNRNPKVVLFFFLLWLTLLGAGLTTPVGVVGANIGQTKYCEDAFAPIYVFSPVIVAVVYDTSVFCAISWRLVKNAHIEIKAMLIDGQKYYLLTTTSAILSIIFAFNNSVPVPLTTVFATPTMMLTNIMACRVYRNTRFGLFREDEISTTNMSRDIPVFNAQTQQTSGGIMSGGGHNIRRLNIMSVKGQKPLTYKEAQNVLKIKPQKEIEGGESG</sequence>
<name>A0A8H7XTJ3_PSICU</name>
<protein>
    <submittedName>
        <fullName evidence="2">Uncharacterized protein</fullName>
    </submittedName>
</protein>
<dbReference type="EMBL" id="JAFIQS010000007">
    <property type="protein sequence ID" value="KAG5167306.1"/>
    <property type="molecule type" value="Genomic_DNA"/>
</dbReference>
<reference evidence="2" key="1">
    <citation type="submission" date="2021-02" db="EMBL/GenBank/DDBJ databases">
        <title>Psilocybe cubensis genome.</title>
        <authorList>
            <person name="Mckernan K.J."/>
            <person name="Crawford S."/>
            <person name="Trippe A."/>
            <person name="Kane L.T."/>
            <person name="Mclaughlin S."/>
        </authorList>
    </citation>
    <scope>NUCLEOTIDE SEQUENCE [LARGE SCALE GENOMIC DNA]</scope>
    <source>
        <strain evidence="2">MGC-MH-2018</strain>
    </source>
</reference>
<keyword evidence="1" id="KW-1133">Transmembrane helix</keyword>
<comment type="caution">
    <text evidence="2">The sequence shown here is derived from an EMBL/GenBank/DDBJ whole genome shotgun (WGS) entry which is preliminary data.</text>
</comment>